<dbReference type="InterPro" id="IPR002826">
    <property type="entry name" value="MptE-like"/>
</dbReference>
<dbReference type="EMBL" id="AP021875">
    <property type="protein sequence ID" value="BBO73738.1"/>
    <property type="molecule type" value="Genomic_DNA"/>
</dbReference>
<protein>
    <recommendedName>
        <fullName evidence="1">6-hydroxymethylpterin diphosphokinase MptE-like domain-containing protein</fullName>
    </recommendedName>
</protein>
<dbReference type="PANTHER" id="PTHR41786">
    <property type="entry name" value="MOTILITY ACCESSORY FACTOR MAF"/>
    <property type="match status" value="1"/>
</dbReference>
<organism evidence="2 3">
    <name type="scientific">Desulfosarcina widdelii</name>
    <dbReference type="NCBI Taxonomy" id="947919"/>
    <lineage>
        <taxon>Bacteria</taxon>
        <taxon>Pseudomonadati</taxon>
        <taxon>Thermodesulfobacteriota</taxon>
        <taxon>Desulfobacteria</taxon>
        <taxon>Desulfobacterales</taxon>
        <taxon>Desulfosarcinaceae</taxon>
        <taxon>Desulfosarcina</taxon>
    </lineage>
</organism>
<evidence type="ECO:0000259" key="1">
    <source>
        <dbReference type="Pfam" id="PF01973"/>
    </source>
</evidence>
<gene>
    <name evidence="2" type="ORF">DSCW_11550</name>
</gene>
<proteinExistence type="predicted"/>
<dbReference type="AlphaFoldDB" id="A0A5K7YYP8"/>
<evidence type="ECO:0000313" key="2">
    <source>
        <dbReference type="EMBL" id="BBO73738.1"/>
    </source>
</evidence>
<dbReference type="KEGG" id="dwd:DSCW_11550"/>
<sequence>MNQALPLLKRVKNTLLIACDSAVGSLLSASIRPHIVATADIHPANIAKLKPNMEKLCDSILAFGVESNPENVHSFLGSRQVGMTAYSKLVLDWFDAELNLQCAVPPMTSVTHLAVSLAMAMGADPIVLVGVDLAYLDGQSHAKGSVFTQIPPKEKLIAIPGADGNTVFSPPQLVTDRLVLEQNIQRQPCRVISTSLRGALINGAELKPLEQVIDTELQKPVDVKGVLDAITWSPQHDHTAISDLLSLVNDRLIELKDNCGYGYTDAQNVSQTLSNRDVECDLKDMYDRCMDDYGRLIKKYDRVIRIFLEAMLQDEQAIVKREEEIAASVNSSREKKISDRLETLLARYRVLTEFAEHVSILIGSLQEVNKNGL</sequence>
<reference evidence="2 3" key="1">
    <citation type="submission" date="2019-11" db="EMBL/GenBank/DDBJ databases">
        <title>Comparative genomics of hydrocarbon-degrading Desulfosarcina strains.</title>
        <authorList>
            <person name="Watanabe M."/>
            <person name="Kojima H."/>
            <person name="Fukui M."/>
        </authorList>
    </citation>
    <scope>NUCLEOTIDE SEQUENCE [LARGE SCALE GENOMIC DNA]</scope>
    <source>
        <strain evidence="2 3">PP31</strain>
    </source>
</reference>
<accession>A0A5K7YYP8</accession>
<dbReference type="PANTHER" id="PTHR41786:SF1">
    <property type="entry name" value="6-HYDROXYMETHYLPTERIN DIPHOSPHOKINASE MPTE-LIKE DOMAIN-CONTAINING PROTEIN"/>
    <property type="match status" value="1"/>
</dbReference>
<keyword evidence="3" id="KW-1185">Reference proteome</keyword>
<dbReference type="Pfam" id="PF01973">
    <property type="entry name" value="MptE-like"/>
    <property type="match status" value="1"/>
</dbReference>
<name>A0A5K7YYP8_9BACT</name>
<dbReference type="Proteomes" id="UP000427769">
    <property type="component" value="Chromosome"/>
</dbReference>
<evidence type="ECO:0000313" key="3">
    <source>
        <dbReference type="Proteomes" id="UP000427769"/>
    </source>
</evidence>
<feature type="domain" description="6-hydroxymethylpterin diphosphokinase MptE-like" evidence="1">
    <location>
        <begin position="2"/>
        <end position="137"/>
    </location>
</feature>